<comment type="similarity">
    <text evidence="2">Belongs to the binding-protein-dependent transport system permease family. HisMQ subfamily.</text>
</comment>
<dbReference type="Gene3D" id="1.10.3720.10">
    <property type="entry name" value="MetI-like"/>
    <property type="match status" value="1"/>
</dbReference>
<comment type="caution">
    <text evidence="12">The sequence shown here is derived from an EMBL/GenBank/DDBJ whole genome shotgun (WGS) entry which is preliminary data.</text>
</comment>
<feature type="transmembrane region" description="Helical" evidence="10">
    <location>
        <begin position="94"/>
        <end position="118"/>
    </location>
</feature>
<dbReference type="InterPro" id="IPR035906">
    <property type="entry name" value="MetI-like_sf"/>
</dbReference>
<dbReference type="RefSeq" id="WP_371190696.1">
    <property type="nucleotide sequence ID" value="NZ_ATMJ01000029.1"/>
</dbReference>
<keyword evidence="6 10" id="KW-0812">Transmembrane</keyword>
<gene>
    <name evidence="12" type="ORF">GTPT_0037</name>
</gene>
<dbReference type="eggNOG" id="COG0765">
    <property type="taxonomic scope" value="Bacteria"/>
</dbReference>
<dbReference type="GO" id="GO:0006865">
    <property type="term" value="P:amino acid transport"/>
    <property type="evidence" value="ECO:0007669"/>
    <property type="project" value="UniProtKB-KW"/>
</dbReference>
<keyword evidence="7" id="KW-0029">Amino-acid transport</keyword>
<keyword evidence="8 10" id="KW-1133">Transmembrane helix</keyword>
<sequence length="315" mass="35083">MSDLPLSQKIVPARYPWRIAGTVLSVLILGGIIQSVALNPRWEWPVFAKWFFNPVILEGLGRTLLITVFSAFLSVLFGGILAMARLSRSPLLRVLAWAYIWLFRSLPLIVVLIILYNFSYLYDTLSIGLPFTSLSWGHFQTINVLGQFQTAVVGLTLVQSAYTAEVIRGGFRSVDDGQYEAAAALGLPVWRRTWRIILPQALRSILPTGFNELIGLVKGTSVVYVLAMPELFYTIQMIYNRNQEVIPLLMVGACWYLVITSVLAVIQLLAEKMMAKSERKAAPHSPAHAAAVQTPVPALIKNSHLPQEVSYVRNS</sequence>
<dbReference type="InterPro" id="IPR000515">
    <property type="entry name" value="MetI-like"/>
</dbReference>
<keyword evidence="4" id="KW-1003">Cell membrane</keyword>
<dbReference type="EMBL" id="JMPR01000004">
    <property type="protein sequence ID" value="KFD22464.1"/>
    <property type="molecule type" value="Genomic_DNA"/>
</dbReference>
<name>A0A085JPR8_9GAMM</name>
<feature type="transmembrane region" description="Helical" evidence="10">
    <location>
        <begin position="138"/>
        <end position="158"/>
    </location>
</feature>
<keyword evidence="5" id="KW-0997">Cell inner membrane</keyword>
<evidence type="ECO:0000259" key="11">
    <source>
        <dbReference type="PROSITE" id="PS50928"/>
    </source>
</evidence>
<feature type="transmembrane region" description="Helical" evidence="10">
    <location>
        <begin position="221"/>
        <end position="239"/>
    </location>
</feature>
<reference evidence="12 13" key="1">
    <citation type="submission" date="2014-05" db="EMBL/GenBank/DDBJ databases">
        <title>ATOL: Assembling a taxonomically balanced genome-scale reconstruction of the evolutionary history of the Enterobacteriaceae.</title>
        <authorList>
            <person name="Plunkett G.III."/>
            <person name="Neeno-Eckwall E.C."/>
            <person name="Glasner J.D."/>
            <person name="Perna N.T."/>
        </authorList>
    </citation>
    <scope>NUCLEOTIDE SEQUENCE [LARGE SCALE GENOMIC DNA]</scope>
    <source>
        <strain evidence="12 13">ATCC 33301</strain>
    </source>
</reference>
<evidence type="ECO:0000313" key="12">
    <source>
        <dbReference type="EMBL" id="KFD22464.1"/>
    </source>
</evidence>
<keyword evidence="13" id="KW-1185">Reference proteome</keyword>
<evidence type="ECO:0000256" key="7">
    <source>
        <dbReference type="ARBA" id="ARBA00022970"/>
    </source>
</evidence>
<organism evidence="12 13">
    <name type="scientific">Tatumella ptyseos ATCC 33301</name>
    <dbReference type="NCBI Taxonomy" id="1005995"/>
    <lineage>
        <taxon>Bacteria</taxon>
        <taxon>Pseudomonadati</taxon>
        <taxon>Pseudomonadota</taxon>
        <taxon>Gammaproteobacteria</taxon>
        <taxon>Enterobacterales</taxon>
        <taxon>Erwiniaceae</taxon>
        <taxon>Tatumella</taxon>
    </lineage>
</organism>
<evidence type="ECO:0000256" key="1">
    <source>
        <dbReference type="ARBA" id="ARBA00004429"/>
    </source>
</evidence>
<keyword evidence="9 10" id="KW-0472">Membrane</keyword>
<feature type="transmembrane region" description="Helical" evidence="10">
    <location>
        <begin position="20"/>
        <end position="39"/>
    </location>
</feature>
<dbReference type="PANTHER" id="PTHR30614:SF0">
    <property type="entry name" value="L-CYSTINE TRANSPORT SYSTEM PERMEASE PROTEIN TCYL"/>
    <property type="match status" value="1"/>
</dbReference>
<dbReference type="Pfam" id="PF00528">
    <property type="entry name" value="BPD_transp_1"/>
    <property type="match status" value="1"/>
</dbReference>
<feature type="domain" description="ABC transmembrane type-1" evidence="11">
    <location>
        <begin position="60"/>
        <end position="267"/>
    </location>
</feature>
<dbReference type="InterPro" id="IPR010065">
    <property type="entry name" value="AA_ABC_transptr_permease_3TM"/>
</dbReference>
<evidence type="ECO:0000256" key="8">
    <source>
        <dbReference type="ARBA" id="ARBA00022989"/>
    </source>
</evidence>
<dbReference type="AlphaFoldDB" id="A0A085JPR8"/>
<evidence type="ECO:0000256" key="6">
    <source>
        <dbReference type="ARBA" id="ARBA00022692"/>
    </source>
</evidence>
<evidence type="ECO:0000256" key="2">
    <source>
        <dbReference type="ARBA" id="ARBA00010072"/>
    </source>
</evidence>
<evidence type="ECO:0000313" key="13">
    <source>
        <dbReference type="Proteomes" id="UP000028602"/>
    </source>
</evidence>
<dbReference type="NCBIfam" id="TIGR01726">
    <property type="entry name" value="HEQRo_perm_3TM"/>
    <property type="match status" value="1"/>
</dbReference>
<dbReference type="GO" id="GO:0043190">
    <property type="term" value="C:ATP-binding cassette (ABC) transporter complex"/>
    <property type="evidence" value="ECO:0007669"/>
    <property type="project" value="InterPro"/>
</dbReference>
<dbReference type="GO" id="GO:0022857">
    <property type="term" value="F:transmembrane transporter activity"/>
    <property type="evidence" value="ECO:0007669"/>
    <property type="project" value="InterPro"/>
</dbReference>
<dbReference type="CDD" id="cd06261">
    <property type="entry name" value="TM_PBP2"/>
    <property type="match status" value="1"/>
</dbReference>
<dbReference type="SUPFAM" id="SSF161098">
    <property type="entry name" value="MetI-like"/>
    <property type="match status" value="1"/>
</dbReference>
<dbReference type="InterPro" id="IPR043429">
    <property type="entry name" value="ArtM/GltK/GlnP/TcyL/YhdX-like"/>
</dbReference>
<evidence type="ECO:0000256" key="10">
    <source>
        <dbReference type="RuleBase" id="RU363032"/>
    </source>
</evidence>
<evidence type="ECO:0000256" key="9">
    <source>
        <dbReference type="ARBA" id="ARBA00023136"/>
    </source>
</evidence>
<keyword evidence="3 10" id="KW-0813">Transport</keyword>
<dbReference type="Proteomes" id="UP000028602">
    <property type="component" value="Unassembled WGS sequence"/>
</dbReference>
<evidence type="ECO:0000256" key="4">
    <source>
        <dbReference type="ARBA" id="ARBA00022475"/>
    </source>
</evidence>
<evidence type="ECO:0000256" key="5">
    <source>
        <dbReference type="ARBA" id="ARBA00022519"/>
    </source>
</evidence>
<feature type="transmembrane region" description="Helical" evidence="10">
    <location>
        <begin position="59"/>
        <end position="82"/>
    </location>
</feature>
<protein>
    <submittedName>
        <fullName evidence="12">Permease component of an ABC superfamily amino acid transporter</fullName>
    </submittedName>
</protein>
<accession>A0A085JPR8</accession>
<comment type="subcellular location">
    <subcellularLocation>
        <location evidence="1">Cell inner membrane</location>
        <topology evidence="1">Multi-pass membrane protein</topology>
    </subcellularLocation>
    <subcellularLocation>
        <location evidence="10">Cell membrane</location>
        <topology evidence="10">Multi-pass membrane protein</topology>
    </subcellularLocation>
</comment>
<dbReference type="PANTHER" id="PTHR30614">
    <property type="entry name" value="MEMBRANE COMPONENT OF AMINO ACID ABC TRANSPORTER"/>
    <property type="match status" value="1"/>
</dbReference>
<dbReference type="PROSITE" id="PS50928">
    <property type="entry name" value="ABC_TM1"/>
    <property type="match status" value="1"/>
</dbReference>
<evidence type="ECO:0000256" key="3">
    <source>
        <dbReference type="ARBA" id="ARBA00022448"/>
    </source>
</evidence>
<feature type="transmembrane region" description="Helical" evidence="10">
    <location>
        <begin position="245"/>
        <end position="270"/>
    </location>
</feature>
<proteinExistence type="inferred from homology"/>